<dbReference type="EMBL" id="GGEC01073872">
    <property type="protein sequence ID" value="MBX54356.1"/>
    <property type="molecule type" value="Transcribed_RNA"/>
</dbReference>
<keyword evidence="1" id="KW-1133">Transmembrane helix</keyword>
<reference evidence="2" key="1">
    <citation type="submission" date="2018-02" db="EMBL/GenBank/DDBJ databases">
        <title>Rhizophora mucronata_Transcriptome.</title>
        <authorList>
            <person name="Meera S.P."/>
            <person name="Sreeshan A."/>
            <person name="Augustine A."/>
        </authorList>
    </citation>
    <scope>NUCLEOTIDE SEQUENCE</scope>
    <source>
        <tissue evidence="2">Leaf</tissue>
    </source>
</reference>
<organism evidence="2">
    <name type="scientific">Rhizophora mucronata</name>
    <name type="common">Asiatic mangrove</name>
    <dbReference type="NCBI Taxonomy" id="61149"/>
    <lineage>
        <taxon>Eukaryota</taxon>
        <taxon>Viridiplantae</taxon>
        <taxon>Streptophyta</taxon>
        <taxon>Embryophyta</taxon>
        <taxon>Tracheophyta</taxon>
        <taxon>Spermatophyta</taxon>
        <taxon>Magnoliopsida</taxon>
        <taxon>eudicotyledons</taxon>
        <taxon>Gunneridae</taxon>
        <taxon>Pentapetalae</taxon>
        <taxon>rosids</taxon>
        <taxon>fabids</taxon>
        <taxon>Malpighiales</taxon>
        <taxon>Rhizophoraceae</taxon>
        <taxon>Rhizophora</taxon>
    </lineage>
</organism>
<protein>
    <submittedName>
        <fullName evidence="2">Uncharacterized protein</fullName>
    </submittedName>
</protein>
<keyword evidence="1" id="KW-0812">Transmembrane</keyword>
<sequence>MGAHNFEILPKLSLVYIIYMLSKSLVTTLSWTSATGPNWSIYNIDASWMPKSYVACIS</sequence>
<accession>A0A2P2PHZ6</accession>
<dbReference type="AlphaFoldDB" id="A0A2P2PHZ6"/>
<evidence type="ECO:0000313" key="2">
    <source>
        <dbReference type="EMBL" id="MBX54356.1"/>
    </source>
</evidence>
<keyword evidence="1" id="KW-0472">Membrane</keyword>
<feature type="transmembrane region" description="Helical" evidence="1">
    <location>
        <begin position="12"/>
        <end position="31"/>
    </location>
</feature>
<proteinExistence type="predicted"/>
<evidence type="ECO:0000256" key="1">
    <source>
        <dbReference type="SAM" id="Phobius"/>
    </source>
</evidence>
<name>A0A2P2PHZ6_RHIMU</name>